<comment type="caution">
    <text evidence="1">The sequence shown here is derived from an EMBL/GenBank/DDBJ whole genome shotgun (WGS) entry which is preliminary data.</text>
</comment>
<evidence type="ECO:0000313" key="2">
    <source>
        <dbReference type="Proteomes" id="UP000722791"/>
    </source>
</evidence>
<dbReference type="EMBL" id="BNCQ01000010">
    <property type="protein sequence ID" value="GIM01735.1"/>
    <property type="molecule type" value="Genomic_DNA"/>
</dbReference>
<reference evidence="1" key="1">
    <citation type="journal article" date="2021" name="Proc. Natl. Acad. Sci. U.S.A.">
        <title>Three genomes in the algal genus Volvox reveal the fate of a haploid sex-determining region after a transition to homothallism.</title>
        <authorList>
            <person name="Yamamoto K."/>
            <person name="Hamaji T."/>
            <person name="Kawai-Toyooka H."/>
            <person name="Matsuzaki R."/>
            <person name="Takahashi F."/>
            <person name="Nishimura Y."/>
            <person name="Kawachi M."/>
            <person name="Noguchi H."/>
            <person name="Minakuchi Y."/>
            <person name="Umen J.G."/>
            <person name="Toyoda A."/>
            <person name="Nozaki H."/>
        </authorList>
    </citation>
    <scope>NUCLEOTIDE SEQUENCE</scope>
    <source>
        <strain evidence="1">NIES-3785</strain>
    </source>
</reference>
<dbReference type="Gene3D" id="2.40.10.120">
    <property type="match status" value="1"/>
</dbReference>
<dbReference type="Proteomes" id="UP000722791">
    <property type="component" value="Unassembled WGS sequence"/>
</dbReference>
<dbReference type="Pfam" id="PF13365">
    <property type="entry name" value="Trypsin_2"/>
    <property type="match status" value="1"/>
</dbReference>
<accession>A0A8J4G7Z7</accession>
<evidence type="ECO:0000313" key="1">
    <source>
        <dbReference type="EMBL" id="GIM01735.1"/>
    </source>
</evidence>
<dbReference type="SUPFAM" id="SSF50494">
    <property type="entry name" value="Trypsin-like serine proteases"/>
    <property type="match status" value="1"/>
</dbReference>
<gene>
    <name evidence="1" type="ORF">Vretimale_6519</name>
</gene>
<sequence length="233" mass="25403">MENYNWLRANMGFDVDYELGRSLSSAVETKRKKIYDRCRRYVLKVLCEKDDGELMGFFNGFLYCGTAPLLLTTGHIVGGATKYFASFYDGEELQAKCEMTLLRFGGEAQSGDTATKEPDVAVFRVEGNIPSFPPPPFGASTTVGDTAYIIGYKGREDPQLTLSEGLVSYVGLSDILTTVFADKGYSGCPVFNSYGFVIGMVKGCDGNTIKQVSFGGGCPDIAMLAVAEWIPRI</sequence>
<name>A0A8J4G7Z7_9CHLO</name>
<dbReference type="AlphaFoldDB" id="A0A8J4G7Z7"/>
<evidence type="ECO:0008006" key="3">
    <source>
        <dbReference type="Google" id="ProtNLM"/>
    </source>
</evidence>
<proteinExistence type="predicted"/>
<protein>
    <recommendedName>
        <fullName evidence="3">Serine protease</fullName>
    </recommendedName>
</protein>
<dbReference type="InterPro" id="IPR009003">
    <property type="entry name" value="Peptidase_S1_PA"/>
</dbReference>
<organism evidence="1 2">
    <name type="scientific">Volvox reticuliferus</name>
    <dbReference type="NCBI Taxonomy" id="1737510"/>
    <lineage>
        <taxon>Eukaryota</taxon>
        <taxon>Viridiplantae</taxon>
        <taxon>Chlorophyta</taxon>
        <taxon>core chlorophytes</taxon>
        <taxon>Chlorophyceae</taxon>
        <taxon>CS clade</taxon>
        <taxon>Chlamydomonadales</taxon>
        <taxon>Volvocaceae</taxon>
        <taxon>Volvox</taxon>
    </lineage>
</organism>